<dbReference type="InParanoid" id="L7MZN7"/>
<dbReference type="Gene3D" id="4.10.75.10">
    <property type="entry name" value="Elafin-like"/>
    <property type="match status" value="1"/>
</dbReference>
<comment type="similarity">
    <text evidence="4">Belongs to the venom waprin family.</text>
</comment>
<comment type="function">
    <text evidence="1">Damages membranes of susceptible bacteria. Has no hemolytic activity. Not toxic to mice. Does not inhibit the proteinases elastase and cathepsin G.</text>
</comment>
<dbReference type="InterPro" id="IPR036645">
    <property type="entry name" value="Elafin-like_sf"/>
</dbReference>
<dbReference type="Pfam" id="PF00095">
    <property type="entry name" value="WAP"/>
    <property type="match status" value="1"/>
</dbReference>
<keyword evidence="2" id="KW-0929">Antimicrobial</keyword>
<dbReference type="Proteomes" id="UP000001646">
    <property type="component" value="Unplaced"/>
</dbReference>
<dbReference type="AlphaFoldDB" id="L7MZN7"/>
<dbReference type="CDD" id="cd00199">
    <property type="entry name" value="WAP"/>
    <property type="match status" value="1"/>
</dbReference>
<dbReference type="FunFam" id="4.10.75.10:FF:000001">
    <property type="entry name" value="Anosmin 1"/>
    <property type="match status" value="1"/>
</dbReference>
<dbReference type="InterPro" id="IPR008197">
    <property type="entry name" value="WAP_dom"/>
</dbReference>
<protein>
    <recommendedName>
        <fullName evidence="5">WAP domain-containing protein</fullName>
    </recommendedName>
</protein>
<dbReference type="GeneTree" id="ENSGT01010000227971"/>
<feature type="domain" description="WAP" evidence="5">
    <location>
        <begin position="74"/>
        <end position="120"/>
    </location>
</feature>
<dbReference type="GO" id="GO:0005576">
    <property type="term" value="C:extracellular region"/>
    <property type="evidence" value="ECO:0007669"/>
    <property type="project" value="InterPro"/>
</dbReference>
<proteinExistence type="inferred from homology"/>
<accession>L7MZN7</accession>
<keyword evidence="3" id="KW-0044">Antibiotic</keyword>
<dbReference type="Ensembl" id="ENSACAT00000006232.3">
    <property type="protein sequence ID" value="ENSACAP00000006095.3"/>
    <property type="gene ID" value="ENSACAG00000006248.3"/>
</dbReference>
<dbReference type="SMART" id="SM00217">
    <property type="entry name" value="WAP"/>
    <property type="match status" value="1"/>
</dbReference>
<evidence type="ECO:0000256" key="2">
    <source>
        <dbReference type="ARBA" id="ARBA00022529"/>
    </source>
</evidence>
<sequence>MTLEPRTLRQRRLETLLNYSSKDSIALSHAVKVESNSIHLTVWNECTLAQRLQGSSQLFWVTILKGSFTLLFPVSEKPGTCPKSPSKLMTICRISCGSDWECPEKTKCCSYGCHVQCPAEPKQQTISIPG</sequence>
<organism evidence="6 7">
    <name type="scientific">Anolis carolinensis</name>
    <name type="common">Green anole</name>
    <name type="synonym">American chameleon</name>
    <dbReference type="NCBI Taxonomy" id="28377"/>
    <lineage>
        <taxon>Eukaryota</taxon>
        <taxon>Metazoa</taxon>
        <taxon>Chordata</taxon>
        <taxon>Craniata</taxon>
        <taxon>Vertebrata</taxon>
        <taxon>Euteleostomi</taxon>
        <taxon>Lepidosauria</taxon>
        <taxon>Squamata</taxon>
        <taxon>Bifurcata</taxon>
        <taxon>Unidentata</taxon>
        <taxon>Episquamata</taxon>
        <taxon>Toxicofera</taxon>
        <taxon>Iguania</taxon>
        <taxon>Dactyloidae</taxon>
        <taxon>Anolis</taxon>
    </lineage>
</organism>
<evidence type="ECO:0000313" key="7">
    <source>
        <dbReference type="Proteomes" id="UP000001646"/>
    </source>
</evidence>
<name>L7MZN7_ANOCA</name>
<reference evidence="6" key="2">
    <citation type="submission" date="2025-08" db="UniProtKB">
        <authorList>
            <consortium name="Ensembl"/>
        </authorList>
    </citation>
    <scope>IDENTIFICATION</scope>
</reference>
<dbReference type="GO" id="GO:0042742">
    <property type="term" value="P:defense response to bacterium"/>
    <property type="evidence" value="ECO:0007669"/>
    <property type="project" value="UniProtKB-KW"/>
</dbReference>
<reference evidence="6" key="1">
    <citation type="submission" date="2009-12" db="EMBL/GenBank/DDBJ databases">
        <title>The Genome Sequence of Anolis carolinensis (Green Anole Lizard).</title>
        <authorList>
            <consortium name="The Genome Sequencing Platform"/>
            <person name="Di Palma F."/>
            <person name="Alfoldi J."/>
            <person name="Heiman D."/>
            <person name="Young S."/>
            <person name="Grabherr M."/>
            <person name="Johnson J."/>
            <person name="Lander E.S."/>
            <person name="Lindblad-Toh K."/>
        </authorList>
    </citation>
    <scope>NUCLEOTIDE SEQUENCE [LARGE SCALE GENOMIC DNA]</scope>
    <source>
        <strain evidence="6">JBL SC #1</strain>
    </source>
</reference>
<evidence type="ECO:0000256" key="4">
    <source>
        <dbReference type="ARBA" id="ARBA00035122"/>
    </source>
</evidence>
<evidence type="ECO:0000256" key="3">
    <source>
        <dbReference type="ARBA" id="ARBA00023022"/>
    </source>
</evidence>
<keyword evidence="7" id="KW-1185">Reference proteome</keyword>
<dbReference type="Bgee" id="ENSACAG00000006248">
    <property type="expression patterns" value="Expressed in liver and 3 other cell types or tissues"/>
</dbReference>
<dbReference type="SUPFAM" id="SSF57256">
    <property type="entry name" value="Elafin-like"/>
    <property type="match status" value="1"/>
</dbReference>
<dbReference type="PROSITE" id="PS51390">
    <property type="entry name" value="WAP"/>
    <property type="match status" value="1"/>
</dbReference>
<reference evidence="6" key="3">
    <citation type="submission" date="2025-09" db="UniProtKB">
        <authorList>
            <consortium name="Ensembl"/>
        </authorList>
    </citation>
    <scope>IDENTIFICATION</scope>
</reference>
<dbReference type="GO" id="GO:0030414">
    <property type="term" value="F:peptidase inhibitor activity"/>
    <property type="evidence" value="ECO:0007669"/>
    <property type="project" value="InterPro"/>
</dbReference>
<evidence type="ECO:0000313" key="6">
    <source>
        <dbReference type="Ensembl" id="ENSACAP00000006095.3"/>
    </source>
</evidence>
<evidence type="ECO:0000256" key="1">
    <source>
        <dbReference type="ARBA" id="ARBA00002473"/>
    </source>
</evidence>
<dbReference type="MEROPS" id="I02.062"/>
<dbReference type="HOGENOM" id="CLU_2548855_0_0_1"/>
<evidence type="ECO:0000259" key="5">
    <source>
        <dbReference type="PROSITE" id="PS51390"/>
    </source>
</evidence>